<dbReference type="Pfam" id="PF01344">
    <property type="entry name" value="Kelch_1"/>
    <property type="match status" value="1"/>
</dbReference>
<evidence type="ECO:0000256" key="2">
    <source>
        <dbReference type="ARBA" id="ARBA00022737"/>
    </source>
</evidence>
<evidence type="ECO:0000256" key="1">
    <source>
        <dbReference type="ARBA" id="ARBA00022441"/>
    </source>
</evidence>
<dbReference type="PANTHER" id="PTHR46428">
    <property type="entry name" value="KELCH DOMAIN-CONTAINING PROTEIN 10"/>
    <property type="match status" value="1"/>
</dbReference>
<dbReference type="Proteomes" id="UP000242188">
    <property type="component" value="Unassembled WGS sequence"/>
</dbReference>
<sequence>MAGNLLAFQRFGPTQYDDESSENLVEHNVDYDFLYPRSGHRVAVDEKNMYVLGGYNPRFWDVENTEDTYYPLFKELWQFNFSLKKWTLLQTEGNMPIELASHTAVRCGRNLLCFGGTGVPFGECSSNQLHICNLDTLKWRQLNCTGEHPQKKYGHSMNVVGHYLYIVGGTSGFVYNMDIHQLDLRTATWTHLEADNQKYIPESRYRHEVASDGTRLYLFGGGTASTSFGFDKMPAFHFERCMWDEIKTKPDPKNGYPTPRKCHSCVYYEKGAYICGGFDSHEIFSDIWKLCLVTYTWTKLSASLHIPVYFHAADVTKEGCMYVFGGVSRIDTIRTNAVQRIWLRVPALDELCWDYMCRKMDVVKFKQDKKNLLGLGVPMHFVDRLS</sequence>
<proteinExistence type="inferred from homology"/>
<comment type="similarity">
    <text evidence="3">Belongs to the KLHDC10 family.</text>
</comment>
<dbReference type="Gene3D" id="2.120.10.80">
    <property type="entry name" value="Kelch-type beta propeller"/>
    <property type="match status" value="2"/>
</dbReference>
<dbReference type="InterPro" id="IPR052125">
    <property type="entry name" value="KLHDC10"/>
</dbReference>
<dbReference type="InterPro" id="IPR006652">
    <property type="entry name" value="Kelch_1"/>
</dbReference>
<dbReference type="InterPro" id="IPR015915">
    <property type="entry name" value="Kelch-typ_b-propeller"/>
</dbReference>
<keyword evidence="2" id="KW-0677">Repeat</keyword>
<gene>
    <name evidence="5" type="ORF">KP79_PYT11217</name>
</gene>
<accession>A0A210Q4A5</accession>
<keyword evidence="1" id="KW-0880">Kelch repeat</keyword>
<dbReference type="GO" id="GO:0032874">
    <property type="term" value="P:positive regulation of stress-activated MAPK cascade"/>
    <property type="evidence" value="ECO:0007669"/>
    <property type="project" value="TreeGrafter"/>
</dbReference>
<dbReference type="EMBL" id="NEDP02005055">
    <property type="protein sequence ID" value="OWF43573.1"/>
    <property type="molecule type" value="Genomic_DNA"/>
</dbReference>
<dbReference type="STRING" id="6573.A0A210Q4A5"/>
<evidence type="ECO:0000313" key="6">
    <source>
        <dbReference type="Proteomes" id="UP000242188"/>
    </source>
</evidence>
<dbReference type="AlphaFoldDB" id="A0A210Q4A5"/>
<dbReference type="SUPFAM" id="SSF117281">
    <property type="entry name" value="Kelch motif"/>
    <property type="match status" value="2"/>
</dbReference>
<reference evidence="5 6" key="1">
    <citation type="journal article" date="2017" name="Nat. Ecol. Evol.">
        <title>Scallop genome provides insights into evolution of bilaterian karyotype and development.</title>
        <authorList>
            <person name="Wang S."/>
            <person name="Zhang J."/>
            <person name="Jiao W."/>
            <person name="Li J."/>
            <person name="Xun X."/>
            <person name="Sun Y."/>
            <person name="Guo X."/>
            <person name="Huan P."/>
            <person name="Dong B."/>
            <person name="Zhang L."/>
            <person name="Hu X."/>
            <person name="Sun X."/>
            <person name="Wang J."/>
            <person name="Zhao C."/>
            <person name="Wang Y."/>
            <person name="Wang D."/>
            <person name="Huang X."/>
            <person name="Wang R."/>
            <person name="Lv J."/>
            <person name="Li Y."/>
            <person name="Zhang Z."/>
            <person name="Liu B."/>
            <person name="Lu W."/>
            <person name="Hui Y."/>
            <person name="Liang J."/>
            <person name="Zhou Z."/>
            <person name="Hou R."/>
            <person name="Li X."/>
            <person name="Liu Y."/>
            <person name="Li H."/>
            <person name="Ning X."/>
            <person name="Lin Y."/>
            <person name="Zhao L."/>
            <person name="Xing Q."/>
            <person name="Dou J."/>
            <person name="Li Y."/>
            <person name="Mao J."/>
            <person name="Guo H."/>
            <person name="Dou H."/>
            <person name="Li T."/>
            <person name="Mu C."/>
            <person name="Jiang W."/>
            <person name="Fu Q."/>
            <person name="Fu X."/>
            <person name="Miao Y."/>
            <person name="Liu J."/>
            <person name="Yu Q."/>
            <person name="Li R."/>
            <person name="Liao H."/>
            <person name="Li X."/>
            <person name="Kong Y."/>
            <person name="Jiang Z."/>
            <person name="Chourrout D."/>
            <person name="Li R."/>
            <person name="Bao Z."/>
        </authorList>
    </citation>
    <scope>NUCLEOTIDE SEQUENCE [LARGE SCALE GENOMIC DNA]</scope>
    <source>
        <strain evidence="5 6">PY_sf001</strain>
    </source>
</reference>
<evidence type="ECO:0000313" key="5">
    <source>
        <dbReference type="EMBL" id="OWF43573.1"/>
    </source>
</evidence>
<evidence type="ECO:0000256" key="3">
    <source>
        <dbReference type="ARBA" id="ARBA00038487"/>
    </source>
</evidence>
<protein>
    <recommendedName>
        <fullName evidence="4">Kelch domain-containing protein 10</fullName>
    </recommendedName>
</protein>
<comment type="caution">
    <text evidence="5">The sequence shown here is derived from an EMBL/GenBank/DDBJ whole genome shotgun (WGS) entry which is preliminary data.</text>
</comment>
<name>A0A210Q4A5_MIZYE</name>
<dbReference type="Pfam" id="PF24681">
    <property type="entry name" value="Kelch_KLHDC2_KLHL20_DRC7"/>
    <property type="match status" value="1"/>
</dbReference>
<evidence type="ECO:0000256" key="4">
    <source>
        <dbReference type="ARBA" id="ARBA00041041"/>
    </source>
</evidence>
<dbReference type="PANTHER" id="PTHR46428:SF1">
    <property type="entry name" value="KELCH DOMAIN-CONTAINING PROTEIN 10"/>
    <property type="match status" value="1"/>
</dbReference>
<dbReference type="OrthoDB" id="7676067at2759"/>
<organism evidence="5 6">
    <name type="scientific">Mizuhopecten yessoensis</name>
    <name type="common">Japanese scallop</name>
    <name type="synonym">Patinopecten yessoensis</name>
    <dbReference type="NCBI Taxonomy" id="6573"/>
    <lineage>
        <taxon>Eukaryota</taxon>
        <taxon>Metazoa</taxon>
        <taxon>Spiralia</taxon>
        <taxon>Lophotrochozoa</taxon>
        <taxon>Mollusca</taxon>
        <taxon>Bivalvia</taxon>
        <taxon>Autobranchia</taxon>
        <taxon>Pteriomorphia</taxon>
        <taxon>Pectinida</taxon>
        <taxon>Pectinoidea</taxon>
        <taxon>Pectinidae</taxon>
        <taxon>Mizuhopecten</taxon>
    </lineage>
</organism>
<keyword evidence="6" id="KW-1185">Reference proteome</keyword>